<feature type="transmembrane region" description="Helical" evidence="1">
    <location>
        <begin position="123"/>
        <end position="147"/>
    </location>
</feature>
<gene>
    <name evidence="2" type="ORF">H9659_09590</name>
</gene>
<feature type="transmembrane region" description="Helical" evidence="1">
    <location>
        <begin position="7"/>
        <end position="29"/>
    </location>
</feature>
<dbReference type="EMBL" id="JACSQY010000006">
    <property type="protein sequence ID" value="MBD7908583.1"/>
    <property type="molecule type" value="Genomic_DNA"/>
</dbReference>
<proteinExistence type="predicted"/>
<dbReference type="RefSeq" id="WP_191689861.1">
    <property type="nucleotide sequence ID" value="NZ_JACSQY010000006.1"/>
</dbReference>
<feature type="transmembrane region" description="Helical" evidence="1">
    <location>
        <begin position="159"/>
        <end position="175"/>
    </location>
</feature>
<evidence type="ECO:0000256" key="1">
    <source>
        <dbReference type="SAM" id="Phobius"/>
    </source>
</evidence>
<accession>A0ABR8PK77</accession>
<protein>
    <submittedName>
        <fullName evidence="2">Uncharacterized protein</fullName>
    </submittedName>
</protein>
<dbReference type="Proteomes" id="UP000659496">
    <property type="component" value="Unassembled WGS sequence"/>
</dbReference>
<reference evidence="2 3" key="1">
    <citation type="submission" date="2020-08" db="EMBL/GenBank/DDBJ databases">
        <title>A Genomic Blueprint of the Chicken Gut Microbiome.</title>
        <authorList>
            <person name="Gilroy R."/>
            <person name="Ravi A."/>
            <person name="Getino M."/>
            <person name="Pursley I."/>
            <person name="Horton D.L."/>
            <person name="Alikhan N.-F."/>
            <person name="Baker D."/>
            <person name="Gharbi K."/>
            <person name="Hall N."/>
            <person name="Watson M."/>
            <person name="Adriaenssens E.M."/>
            <person name="Foster-Nyarko E."/>
            <person name="Jarju S."/>
            <person name="Secka A."/>
            <person name="Antonio M."/>
            <person name="Oren A."/>
            <person name="Chaudhuri R."/>
            <person name="La Ragione R.M."/>
            <person name="Hildebrand F."/>
            <person name="Pallen M.J."/>
        </authorList>
    </citation>
    <scope>NUCLEOTIDE SEQUENCE [LARGE SCALE GENOMIC DNA]</scope>
    <source>
        <strain evidence="2 3">Sa3CUA8</strain>
    </source>
</reference>
<evidence type="ECO:0000313" key="2">
    <source>
        <dbReference type="EMBL" id="MBD7908583.1"/>
    </source>
</evidence>
<keyword evidence="1" id="KW-1133">Transmembrane helix</keyword>
<keyword evidence="3" id="KW-1185">Reference proteome</keyword>
<keyword evidence="1" id="KW-0472">Membrane</keyword>
<organism evidence="2 3">
    <name type="scientific">Sporosarcina gallistercoris</name>
    <dbReference type="NCBI Taxonomy" id="2762245"/>
    <lineage>
        <taxon>Bacteria</taxon>
        <taxon>Bacillati</taxon>
        <taxon>Bacillota</taxon>
        <taxon>Bacilli</taxon>
        <taxon>Bacillales</taxon>
        <taxon>Caryophanaceae</taxon>
        <taxon>Sporosarcina</taxon>
    </lineage>
</organism>
<feature type="transmembrane region" description="Helical" evidence="1">
    <location>
        <begin position="35"/>
        <end position="52"/>
    </location>
</feature>
<feature type="transmembrane region" description="Helical" evidence="1">
    <location>
        <begin position="187"/>
        <end position="206"/>
    </location>
</feature>
<evidence type="ECO:0000313" key="3">
    <source>
        <dbReference type="Proteomes" id="UP000659496"/>
    </source>
</evidence>
<feature type="transmembrane region" description="Helical" evidence="1">
    <location>
        <begin position="91"/>
        <end position="111"/>
    </location>
</feature>
<comment type="caution">
    <text evidence="2">The sequence shown here is derived from an EMBL/GenBank/DDBJ whole genome shotgun (WGS) entry which is preliminary data.</text>
</comment>
<name>A0ABR8PK77_9BACL</name>
<feature type="transmembrane region" description="Helical" evidence="1">
    <location>
        <begin position="64"/>
        <end position="85"/>
    </location>
</feature>
<sequence>MGSYLLKLPFCLSISSLLFTYIVYLFQLFTFGDAHMGWLLISVLMSSALLFSSTHPENRMHRRCVKNILLVIHAMLAGYGTFLALGMPRPYSSILSNAGLLLLLGIVAGIYQTSLIPKRAASVNVLHALNITIGIVLAIGTWYFVYLFYLYSEDGNGDLWKLFVPFVFYGIAYIVQMKVMGTQQKRIAYSVAVIQLVIPIVLLQIWKALAAGEGML</sequence>
<keyword evidence="1" id="KW-0812">Transmembrane</keyword>